<protein>
    <submittedName>
        <fullName evidence="5">ATP-binding cassette domain-containing protein</fullName>
    </submittedName>
</protein>
<dbReference type="PROSITE" id="PS50893">
    <property type="entry name" value="ABC_TRANSPORTER_2"/>
    <property type="match status" value="1"/>
</dbReference>
<organism evidence="5 6">
    <name type="scientific">Mucilaginibacter aquatilis</name>
    <dbReference type="NCBI Taxonomy" id="1517760"/>
    <lineage>
        <taxon>Bacteria</taxon>
        <taxon>Pseudomonadati</taxon>
        <taxon>Bacteroidota</taxon>
        <taxon>Sphingobacteriia</taxon>
        <taxon>Sphingobacteriales</taxon>
        <taxon>Sphingobacteriaceae</taxon>
        <taxon>Mucilaginibacter</taxon>
    </lineage>
</organism>
<sequence length="257" mass="28949">MGKQHHAIDYNEKVISIKGLTKSFGSYHVLRGIDLDLFKNENLVVLGRSGTGKSVLIKIISGLLRADVGQVSVLGNEVVGISTRDLQELRRRIGFSFQNSALYDSMTVRKNLEFPLVRNQKNLKRKEIDSMVERVLEAVGLKQTINQMPAELSGGQRKRIGIARTLILRPEIMLYDEPTAGLDPITSMEINNLINSVQERFNTSSIIITHDLTCAKAVGDRVAMLLDGQFQRQGAFEEVFDTDDVRVKQFYDYNFTD</sequence>
<dbReference type="GO" id="GO:0016887">
    <property type="term" value="F:ATP hydrolysis activity"/>
    <property type="evidence" value="ECO:0007669"/>
    <property type="project" value="InterPro"/>
</dbReference>
<feature type="domain" description="ABC transporter" evidence="4">
    <location>
        <begin position="15"/>
        <end position="252"/>
    </location>
</feature>
<dbReference type="Pfam" id="PF00005">
    <property type="entry name" value="ABC_tran"/>
    <property type="match status" value="1"/>
</dbReference>
<dbReference type="AlphaFoldDB" id="A0A6I4I4L5"/>
<dbReference type="PANTHER" id="PTHR43023">
    <property type="entry name" value="PROTEIN TRIGALACTOSYLDIACYLGLYCEROL 3, CHLOROPLASTIC"/>
    <property type="match status" value="1"/>
</dbReference>
<name>A0A6I4I4L5_9SPHI</name>
<dbReference type="GO" id="GO:0005524">
    <property type="term" value="F:ATP binding"/>
    <property type="evidence" value="ECO:0007669"/>
    <property type="project" value="UniProtKB-KW"/>
</dbReference>
<gene>
    <name evidence="5" type="ORF">GO816_01120</name>
</gene>
<keyword evidence="2" id="KW-0547">Nucleotide-binding</keyword>
<keyword evidence="3 5" id="KW-0067">ATP-binding</keyword>
<dbReference type="PROSITE" id="PS00211">
    <property type="entry name" value="ABC_TRANSPORTER_1"/>
    <property type="match status" value="1"/>
</dbReference>
<dbReference type="InterPro" id="IPR003593">
    <property type="entry name" value="AAA+_ATPase"/>
</dbReference>
<comment type="caution">
    <text evidence="5">The sequence shown here is derived from an EMBL/GenBank/DDBJ whole genome shotgun (WGS) entry which is preliminary data.</text>
</comment>
<dbReference type="InterPro" id="IPR003439">
    <property type="entry name" value="ABC_transporter-like_ATP-bd"/>
</dbReference>
<keyword evidence="6" id="KW-1185">Reference proteome</keyword>
<reference evidence="5 6" key="1">
    <citation type="submission" date="2019-12" db="EMBL/GenBank/DDBJ databases">
        <title>Mucilaginibacter sp. HME9299 genome sequencing and assembly.</title>
        <authorList>
            <person name="Kang H."/>
            <person name="Kim H."/>
            <person name="Joh K."/>
        </authorList>
    </citation>
    <scope>NUCLEOTIDE SEQUENCE [LARGE SCALE GENOMIC DNA]</scope>
    <source>
        <strain evidence="5 6">HME9299</strain>
    </source>
</reference>
<dbReference type="EMBL" id="WQLA01000001">
    <property type="protein sequence ID" value="MVN89717.1"/>
    <property type="molecule type" value="Genomic_DNA"/>
</dbReference>
<proteinExistence type="predicted"/>
<dbReference type="SUPFAM" id="SSF52540">
    <property type="entry name" value="P-loop containing nucleoside triphosphate hydrolases"/>
    <property type="match status" value="1"/>
</dbReference>
<evidence type="ECO:0000313" key="6">
    <source>
        <dbReference type="Proteomes" id="UP000434850"/>
    </source>
</evidence>
<keyword evidence="1" id="KW-0813">Transport</keyword>
<dbReference type="PANTHER" id="PTHR43023:SF3">
    <property type="entry name" value="PROTEIN TRIGALACTOSYLDIACYLGLYCEROL 3, CHLOROPLASTIC"/>
    <property type="match status" value="1"/>
</dbReference>
<evidence type="ECO:0000259" key="4">
    <source>
        <dbReference type="PROSITE" id="PS50893"/>
    </source>
</evidence>
<evidence type="ECO:0000256" key="2">
    <source>
        <dbReference type="ARBA" id="ARBA00022741"/>
    </source>
</evidence>
<dbReference type="Gene3D" id="3.40.50.300">
    <property type="entry name" value="P-loop containing nucleotide triphosphate hydrolases"/>
    <property type="match status" value="1"/>
</dbReference>
<dbReference type="OrthoDB" id="9782239at2"/>
<dbReference type="RefSeq" id="WP_157539513.1">
    <property type="nucleotide sequence ID" value="NZ_WQLA01000001.1"/>
</dbReference>
<evidence type="ECO:0000256" key="3">
    <source>
        <dbReference type="ARBA" id="ARBA00022840"/>
    </source>
</evidence>
<dbReference type="InterPro" id="IPR027417">
    <property type="entry name" value="P-loop_NTPase"/>
</dbReference>
<accession>A0A6I4I4L5</accession>
<evidence type="ECO:0000256" key="1">
    <source>
        <dbReference type="ARBA" id="ARBA00022448"/>
    </source>
</evidence>
<dbReference type="InterPro" id="IPR017871">
    <property type="entry name" value="ABC_transporter-like_CS"/>
</dbReference>
<dbReference type="SMART" id="SM00382">
    <property type="entry name" value="AAA"/>
    <property type="match status" value="1"/>
</dbReference>
<evidence type="ECO:0000313" key="5">
    <source>
        <dbReference type="EMBL" id="MVN89717.1"/>
    </source>
</evidence>
<dbReference type="Proteomes" id="UP000434850">
    <property type="component" value="Unassembled WGS sequence"/>
</dbReference>